<accession>A0AAE1DAD6</accession>
<proteinExistence type="predicted"/>
<keyword evidence="2" id="KW-1185">Reference proteome</keyword>
<evidence type="ECO:0000313" key="1">
    <source>
        <dbReference type="EMBL" id="KAK3763216.1"/>
    </source>
</evidence>
<gene>
    <name evidence="1" type="ORF">RRG08_052551</name>
</gene>
<dbReference type="EMBL" id="JAWDGP010004589">
    <property type="protein sequence ID" value="KAK3763216.1"/>
    <property type="molecule type" value="Genomic_DNA"/>
</dbReference>
<protein>
    <submittedName>
        <fullName evidence="1">Uncharacterized protein</fullName>
    </submittedName>
</protein>
<dbReference type="Proteomes" id="UP001283361">
    <property type="component" value="Unassembled WGS sequence"/>
</dbReference>
<name>A0AAE1DAD6_9GAST</name>
<organism evidence="1 2">
    <name type="scientific">Elysia crispata</name>
    <name type="common">lettuce slug</name>
    <dbReference type="NCBI Taxonomy" id="231223"/>
    <lineage>
        <taxon>Eukaryota</taxon>
        <taxon>Metazoa</taxon>
        <taxon>Spiralia</taxon>
        <taxon>Lophotrochozoa</taxon>
        <taxon>Mollusca</taxon>
        <taxon>Gastropoda</taxon>
        <taxon>Heterobranchia</taxon>
        <taxon>Euthyneura</taxon>
        <taxon>Panpulmonata</taxon>
        <taxon>Sacoglossa</taxon>
        <taxon>Placobranchoidea</taxon>
        <taxon>Plakobranchidae</taxon>
        <taxon>Elysia</taxon>
    </lineage>
</organism>
<sequence length="118" mass="13343">MSQQSTELMIKQQCKCHDVTPVYRVELGARLTCSHRNSKSMNFIEGKKFINLRREEIKIACQAKLELNLKGHVLQAVSNRSLQEVSEMKTLTVKASESVSLNNIPFSNHRVLLSTSPS</sequence>
<comment type="caution">
    <text evidence="1">The sequence shown here is derived from an EMBL/GenBank/DDBJ whole genome shotgun (WGS) entry which is preliminary data.</text>
</comment>
<evidence type="ECO:0000313" key="2">
    <source>
        <dbReference type="Proteomes" id="UP001283361"/>
    </source>
</evidence>
<reference evidence="1" key="1">
    <citation type="journal article" date="2023" name="G3 (Bethesda)">
        <title>A reference genome for the long-term kleptoplast-retaining sea slug Elysia crispata morphotype clarki.</title>
        <authorList>
            <person name="Eastman K.E."/>
            <person name="Pendleton A.L."/>
            <person name="Shaikh M.A."/>
            <person name="Suttiyut T."/>
            <person name="Ogas R."/>
            <person name="Tomko P."/>
            <person name="Gavelis G."/>
            <person name="Widhalm J.R."/>
            <person name="Wisecaver J.H."/>
        </authorList>
    </citation>
    <scope>NUCLEOTIDE SEQUENCE</scope>
    <source>
        <strain evidence="1">ECLA1</strain>
    </source>
</reference>
<dbReference type="AlphaFoldDB" id="A0AAE1DAD6"/>